<dbReference type="AlphaFoldDB" id="A0A932GST2"/>
<feature type="domain" description="AAA+ ATPase" evidence="2">
    <location>
        <begin position="157"/>
        <end position="532"/>
    </location>
</feature>
<reference evidence="3" key="1">
    <citation type="submission" date="2020-07" db="EMBL/GenBank/DDBJ databases">
        <title>Huge and variable diversity of episymbiotic CPR bacteria and DPANN archaea in groundwater ecosystems.</title>
        <authorList>
            <person name="He C.Y."/>
            <person name="Keren R."/>
            <person name="Whittaker M."/>
            <person name="Farag I.F."/>
            <person name="Doudna J."/>
            <person name="Cate J.H.D."/>
            <person name="Banfield J.F."/>
        </authorList>
    </citation>
    <scope>NUCLEOTIDE SEQUENCE</scope>
    <source>
        <strain evidence="3">NC_groundwater_717_Ag_S-0.2um_59_8</strain>
    </source>
</reference>
<protein>
    <submittedName>
        <fullName evidence="3">ATP-binding protein</fullName>
    </submittedName>
</protein>
<name>A0A932GST2_UNCTE</name>
<dbReference type="SUPFAM" id="SSF52540">
    <property type="entry name" value="P-loop containing nucleoside triphosphate hydrolases"/>
    <property type="match status" value="1"/>
</dbReference>
<feature type="region of interest" description="Disordered" evidence="1">
    <location>
        <begin position="1"/>
        <end position="21"/>
    </location>
</feature>
<evidence type="ECO:0000256" key="1">
    <source>
        <dbReference type="SAM" id="MobiDB-lite"/>
    </source>
</evidence>
<dbReference type="Pfam" id="PF01935">
    <property type="entry name" value="DUF87"/>
    <property type="match status" value="1"/>
</dbReference>
<dbReference type="InterPro" id="IPR003593">
    <property type="entry name" value="AAA+_ATPase"/>
</dbReference>
<gene>
    <name evidence="3" type="ORF">HYY65_15045</name>
</gene>
<dbReference type="GO" id="GO:0005524">
    <property type="term" value="F:ATP binding"/>
    <property type="evidence" value="ECO:0007669"/>
    <property type="project" value="UniProtKB-KW"/>
</dbReference>
<evidence type="ECO:0000313" key="3">
    <source>
        <dbReference type="EMBL" id="MBI3016340.1"/>
    </source>
</evidence>
<keyword evidence="3" id="KW-0547">Nucleotide-binding</keyword>
<dbReference type="EMBL" id="JACPSX010000291">
    <property type="protein sequence ID" value="MBI3016340.1"/>
    <property type="molecule type" value="Genomic_DNA"/>
</dbReference>
<accession>A0A932GST2</accession>
<evidence type="ECO:0000313" key="4">
    <source>
        <dbReference type="Proteomes" id="UP000741360"/>
    </source>
</evidence>
<keyword evidence="3" id="KW-0067">ATP-binding</keyword>
<comment type="caution">
    <text evidence="3">The sequence shown here is derived from an EMBL/GenBank/DDBJ whole genome shotgun (WGS) entry which is preliminary data.</text>
</comment>
<dbReference type="SMART" id="SM00382">
    <property type="entry name" value="AAA"/>
    <property type="match status" value="1"/>
</dbReference>
<dbReference type="InterPro" id="IPR051162">
    <property type="entry name" value="T4SS_component"/>
</dbReference>
<feature type="non-terminal residue" evidence="3">
    <location>
        <position position="1"/>
    </location>
</feature>
<organism evidence="3 4">
    <name type="scientific">Tectimicrobiota bacterium</name>
    <dbReference type="NCBI Taxonomy" id="2528274"/>
    <lineage>
        <taxon>Bacteria</taxon>
        <taxon>Pseudomonadati</taxon>
        <taxon>Nitrospinota/Tectimicrobiota group</taxon>
        <taxon>Candidatus Tectimicrobiota</taxon>
    </lineage>
</organism>
<proteinExistence type="predicted"/>
<dbReference type="PANTHER" id="PTHR30121:SF6">
    <property type="entry name" value="SLR6007 PROTEIN"/>
    <property type="match status" value="1"/>
</dbReference>
<evidence type="ECO:0000259" key="2">
    <source>
        <dbReference type="SMART" id="SM00382"/>
    </source>
</evidence>
<dbReference type="CDD" id="cd01127">
    <property type="entry name" value="TrwB_TraG_TraD_VirD4"/>
    <property type="match status" value="1"/>
</dbReference>
<dbReference type="Proteomes" id="UP000741360">
    <property type="component" value="Unassembled WGS sequence"/>
</dbReference>
<dbReference type="InterPro" id="IPR002789">
    <property type="entry name" value="HerA_central"/>
</dbReference>
<sequence length="598" mass="67392">LGMNEGDVSHKIDPSTGEVVSEASSSEVGEVFRISAKRFKREYLEVPREFLDLVASSEEKEPLFFKDAAGNKIILDLWPRRGLLGGLGEWYRTTGVSPEDSILLECLNKEEKLFRISHDRSGSGEEREGLYLGRQYYMLGSSKRELTSKYLLSEADLLTHVFVCGVTGSGKTVLGKALIEEAALRGIPSIMIDLKGDFSSIAIKFDSLDNEEFAPWVEAKNEGERRIAAEKEARRHREKLGEHGIDYKNVKDFKEKVAIRIFTPRSSKGIPIAFSSPLAAPGDAIELYKTDRETFNNLVASLTTAFVDRLYPNVKRVKIENERNYLYEIVHHCWLHGIDLSGKDGLFQLLRLSDNPPFTEIGGLPVEQYIAAENRKARLLNKINTMLSGPETMWFEGDPLSVERQFLNTEDGKTPLNVINLTDLDSFEDRSFVVAQVAYDIYKWMRKQPGTSRPRLVFFIDEIGGGGGKQALFPSFPYECAAKWGLNYLLRQGRAYGVCCVFATQNPGDIDYKALSNCNTWIAGKLATDRDRKKVLEGMAVWGSELERVKHNLANAETGDFAVKDARGEVAYIKERWLLTYHRVLTMHEVSRLSKAVT</sequence>
<dbReference type="PANTHER" id="PTHR30121">
    <property type="entry name" value="UNCHARACTERIZED PROTEIN YJGR-RELATED"/>
    <property type="match status" value="1"/>
</dbReference>
<dbReference type="InterPro" id="IPR027417">
    <property type="entry name" value="P-loop_NTPase"/>
</dbReference>
<dbReference type="Gene3D" id="3.40.50.300">
    <property type="entry name" value="P-loop containing nucleotide triphosphate hydrolases"/>
    <property type="match status" value="2"/>
</dbReference>